<dbReference type="AlphaFoldDB" id="M0D6G2"/>
<dbReference type="Pfam" id="PF20068">
    <property type="entry name" value="Amphi-Trp"/>
    <property type="match status" value="1"/>
</dbReference>
<dbReference type="NCBIfam" id="TIGR04354">
    <property type="entry name" value="amphi-Trp"/>
    <property type="match status" value="1"/>
</dbReference>
<dbReference type="OrthoDB" id="282103at2157"/>
<accession>M0D6G2</accession>
<dbReference type="RefSeq" id="WP_008386189.1">
    <property type="nucleotide sequence ID" value="NZ_AOIV01000023.1"/>
</dbReference>
<dbReference type="InterPro" id="IPR027598">
    <property type="entry name" value="Amphi-Trp_dom"/>
</dbReference>
<dbReference type="Proteomes" id="UP000011513">
    <property type="component" value="Unassembled WGS sequence"/>
</dbReference>
<evidence type="ECO:0000259" key="1">
    <source>
        <dbReference type="Pfam" id="PF20068"/>
    </source>
</evidence>
<sequence length="81" mass="9011">MVNKTLNAEKLSREETANRLRALADAIEGEDDANVNVGNKQITLRPRSNIGYEVGVRERSSVLRGSRESVTVTLEWKARGN</sequence>
<reference evidence="2 3" key="1">
    <citation type="journal article" date="2014" name="PLoS Genet.">
        <title>Phylogenetically driven sequencing of extremely halophilic archaea reveals strategies for static and dynamic osmo-response.</title>
        <authorList>
            <person name="Becker E.A."/>
            <person name="Seitzer P.M."/>
            <person name="Tritt A."/>
            <person name="Larsen D."/>
            <person name="Krusor M."/>
            <person name="Yao A.I."/>
            <person name="Wu D."/>
            <person name="Madern D."/>
            <person name="Eisen J.A."/>
            <person name="Darling A.E."/>
            <person name="Facciotti M.T."/>
        </authorList>
    </citation>
    <scope>NUCLEOTIDE SEQUENCE [LARGE SCALE GENOMIC DNA]</scope>
    <source>
        <strain evidence="2 3">JCM 14848</strain>
    </source>
</reference>
<dbReference type="eggNOG" id="arCOG04789">
    <property type="taxonomic scope" value="Archaea"/>
</dbReference>
<dbReference type="EMBL" id="AOIV01000023">
    <property type="protein sequence ID" value="ELZ31076.1"/>
    <property type="molecule type" value="Genomic_DNA"/>
</dbReference>
<evidence type="ECO:0000313" key="2">
    <source>
        <dbReference type="EMBL" id="ELZ31076.1"/>
    </source>
</evidence>
<keyword evidence="3" id="KW-1185">Reference proteome</keyword>
<protein>
    <recommendedName>
        <fullName evidence="1">Amphi-Trp domain-containing protein</fullName>
    </recommendedName>
</protein>
<feature type="domain" description="Amphi-Trp" evidence="1">
    <location>
        <begin position="9"/>
        <end position="79"/>
    </location>
</feature>
<proteinExistence type="predicted"/>
<name>M0D6G2_HALPD</name>
<gene>
    <name evidence="2" type="ORF">C474_09584</name>
</gene>
<organism evidence="2 3">
    <name type="scientific">Halogeometricum pallidum JCM 14848</name>
    <dbReference type="NCBI Taxonomy" id="1227487"/>
    <lineage>
        <taxon>Archaea</taxon>
        <taxon>Methanobacteriati</taxon>
        <taxon>Methanobacteriota</taxon>
        <taxon>Stenosarchaea group</taxon>
        <taxon>Halobacteria</taxon>
        <taxon>Halobacteriales</taxon>
        <taxon>Haloferacaceae</taxon>
        <taxon>Halogeometricum</taxon>
    </lineage>
</organism>
<comment type="caution">
    <text evidence="2">The sequence shown here is derived from an EMBL/GenBank/DDBJ whole genome shotgun (WGS) entry which is preliminary data.</text>
</comment>
<dbReference type="InParanoid" id="M0D6G2"/>
<evidence type="ECO:0000313" key="3">
    <source>
        <dbReference type="Proteomes" id="UP000011513"/>
    </source>
</evidence>